<dbReference type="Pfam" id="PF04237">
    <property type="entry name" value="YjbR"/>
    <property type="match status" value="1"/>
</dbReference>
<dbReference type="RefSeq" id="WP_146526991.1">
    <property type="nucleotide sequence ID" value="NZ_SJPV01000004.1"/>
</dbReference>
<dbReference type="InterPro" id="IPR058532">
    <property type="entry name" value="YjbR/MT2646/Rv2570-like"/>
</dbReference>
<keyword evidence="2" id="KW-1185">Reference proteome</keyword>
<dbReference type="SUPFAM" id="SSF142906">
    <property type="entry name" value="YjbR-like"/>
    <property type="match status" value="1"/>
</dbReference>
<dbReference type="OrthoDB" id="277063at2"/>
<organism evidence="1 2">
    <name type="scientific">Novipirellula artificiosorum</name>
    <dbReference type="NCBI Taxonomy" id="2528016"/>
    <lineage>
        <taxon>Bacteria</taxon>
        <taxon>Pseudomonadati</taxon>
        <taxon>Planctomycetota</taxon>
        <taxon>Planctomycetia</taxon>
        <taxon>Pirellulales</taxon>
        <taxon>Pirellulaceae</taxon>
        <taxon>Novipirellula</taxon>
    </lineage>
</organism>
<reference evidence="1 2" key="1">
    <citation type="submission" date="2019-02" db="EMBL/GenBank/DDBJ databases">
        <title>Deep-cultivation of Planctomycetes and their phenomic and genomic characterization uncovers novel biology.</title>
        <authorList>
            <person name="Wiegand S."/>
            <person name="Jogler M."/>
            <person name="Boedeker C."/>
            <person name="Pinto D."/>
            <person name="Vollmers J."/>
            <person name="Rivas-Marin E."/>
            <person name="Kohn T."/>
            <person name="Peeters S.H."/>
            <person name="Heuer A."/>
            <person name="Rast P."/>
            <person name="Oberbeckmann S."/>
            <person name="Bunk B."/>
            <person name="Jeske O."/>
            <person name="Meyerdierks A."/>
            <person name="Storesund J.E."/>
            <person name="Kallscheuer N."/>
            <person name="Luecker S."/>
            <person name="Lage O.M."/>
            <person name="Pohl T."/>
            <person name="Merkel B.J."/>
            <person name="Hornburger P."/>
            <person name="Mueller R.-W."/>
            <person name="Bruemmer F."/>
            <person name="Labrenz M."/>
            <person name="Spormann A.M."/>
            <person name="Op Den Camp H."/>
            <person name="Overmann J."/>
            <person name="Amann R."/>
            <person name="Jetten M.S.M."/>
            <person name="Mascher T."/>
            <person name="Medema M.H."/>
            <person name="Devos D.P."/>
            <person name="Kaster A.-K."/>
            <person name="Ovreas L."/>
            <person name="Rohde M."/>
            <person name="Galperin M.Y."/>
            <person name="Jogler C."/>
        </authorList>
    </citation>
    <scope>NUCLEOTIDE SEQUENCE [LARGE SCALE GENOMIC DNA]</scope>
    <source>
        <strain evidence="1 2">Poly41</strain>
    </source>
</reference>
<gene>
    <name evidence="1" type="ORF">Poly41_30680</name>
</gene>
<sequence length="111" mass="12351">MPTNNFPFDLVRKLAMTLPNVVEGTVHGAPSWKLNGKLLACQAVHKSAEPNSLLVKMSPADRKQLLSAEPDTYYVTEHYANASVILVRLDQINSKALKSLLKTSWLFLSEE</sequence>
<dbReference type="AlphaFoldDB" id="A0A5C6DSX0"/>
<comment type="caution">
    <text evidence="1">The sequence shown here is derived from an EMBL/GenBank/DDBJ whole genome shotgun (WGS) entry which is preliminary data.</text>
</comment>
<evidence type="ECO:0000313" key="1">
    <source>
        <dbReference type="EMBL" id="TWU38591.1"/>
    </source>
</evidence>
<dbReference type="EMBL" id="SJPV01000004">
    <property type="protein sequence ID" value="TWU38591.1"/>
    <property type="molecule type" value="Genomic_DNA"/>
</dbReference>
<accession>A0A5C6DSX0</accession>
<evidence type="ECO:0008006" key="3">
    <source>
        <dbReference type="Google" id="ProtNLM"/>
    </source>
</evidence>
<protein>
    <recommendedName>
        <fullName evidence="3">MmcQ/YjbR family DNA-binding protein</fullName>
    </recommendedName>
</protein>
<dbReference type="Proteomes" id="UP000319143">
    <property type="component" value="Unassembled WGS sequence"/>
</dbReference>
<name>A0A5C6DSX0_9BACT</name>
<dbReference type="InterPro" id="IPR038056">
    <property type="entry name" value="YjbR-like_sf"/>
</dbReference>
<proteinExistence type="predicted"/>
<evidence type="ECO:0000313" key="2">
    <source>
        <dbReference type="Proteomes" id="UP000319143"/>
    </source>
</evidence>